<keyword evidence="5 8" id="KW-0812">Transmembrane</keyword>
<evidence type="ECO:0000256" key="6">
    <source>
        <dbReference type="ARBA" id="ARBA00022989"/>
    </source>
</evidence>
<keyword evidence="4" id="KW-1003">Cell membrane</keyword>
<dbReference type="InterPro" id="IPR020846">
    <property type="entry name" value="MFS_dom"/>
</dbReference>
<proteinExistence type="inferred from homology"/>
<reference evidence="10 11" key="1">
    <citation type="submission" date="2018-06" db="EMBL/GenBank/DDBJ databases">
        <title>Genomic Encyclopedia of Archaeal and Bacterial Type Strains, Phase II (KMG-II): from individual species to whole genera.</title>
        <authorList>
            <person name="Goeker M."/>
        </authorList>
    </citation>
    <scope>NUCLEOTIDE SEQUENCE [LARGE SCALE GENOMIC DNA]</scope>
    <source>
        <strain evidence="10 11">DSM 22686</strain>
    </source>
</reference>
<dbReference type="PANTHER" id="PTHR23502">
    <property type="entry name" value="MAJOR FACILITATOR SUPERFAMILY"/>
    <property type="match status" value="1"/>
</dbReference>
<feature type="transmembrane region" description="Helical" evidence="8">
    <location>
        <begin position="371"/>
        <end position="390"/>
    </location>
</feature>
<dbReference type="RefSeq" id="WP_317045439.1">
    <property type="nucleotide sequence ID" value="NZ_MSSV01000016.1"/>
</dbReference>
<evidence type="ECO:0000259" key="9">
    <source>
        <dbReference type="PROSITE" id="PS50850"/>
    </source>
</evidence>
<feature type="transmembrane region" description="Helical" evidence="8">
    <location>
        <begin position="79"/>
        <end position="98"/>
    </location>
</feature>
<organism evidence="10 11">
    <name type="scientific">Algoriphagus ratkowskyi</name>
    <dbReference type="NCBI Taxonomy" id="57028"/>
    <lineage>
        <taxon>Bacteria</taxon>
        <taxon>Pseudomonadati</taxon>
        <taxon>Bacteroidota</taxon>
        <taxon>Cytophagia</taxon>
        <taxon>Cytophagales</taxon>
        <taxon>Cyclobacteriaceae</taxon>
        <taxon>Algoriphagus</taxon>
    </lineage>
</organism>
<evidence type="ECO:0000256" key="1">
    <source>
        <dbReference type="ARBA" id="ARBA00004651"/>
    </source>
</evidence>
<dbReference type="GO" id="GO:1990961">
    <property type="term" value="P:xenobiotic detoxification by transmembrane export across the plasma membrane"/>
    <property type="evidence" value="ECO:0007669"/>
    <property type="project" value="InterPro"/>
</dbReference>
<dbReference type="Gene3D" id="1.20.1720.10">
    <property type="entry name" value="Multidrug resistance protein D"/>
    <property type="match status" value="1"/>
</dbReference>
<dbReference type="CDD" id="cd17320">
    <property type="entry name" value="MFS_MdfA_MDR_like"/>
    <property type="match status" value="1"/>
</dbReference>
<feature type="transmembrane region" description="Helical" evidence="8">
    <location>
        <begin position="217"/>
        <end position="235"/>
    </location>
</feature>
<dbReference type="InterPro" id="IPR036259">
    <property type="entry name" value="MFS_trans_sf"/>
</dbReference>
<keyword evidence="3" id="KW-0813">Transport</keyword>
<feature type="transmembrane region" description="Helical" evidence="8">
    <location>
        <begin position="104"/>
        <end position="125"/>
    </location>
</feature>
<evidence type="ECO:0000256" key="8">
    <source>
        <dbReference type="SAM" id="Phobius"/>
    </source>
</evidence>
<sequence>MEKKYSKKEYFKIILVLGALCTISPFSIDMYLPGFPEMAVALNTPISNIQLSLTAYLVGIAIGQLFYGPLLDKYGRKKPLYVGLAIYILASIGCAMSQSVENLIFMRFLQAVGGCAGMVSAQAIVRDIFPVKKIAQAMSLLVLVIAVSPMIAPTLGGFVTSAYDWHWVFIILAALTALIWIAAVVVLPSGAVPDGEVSLKPKQVWKGYLKVLENRQFLVYMLVGGIAGSAPFVYIASSADVFMNLYGFTEHQFGWLFAILAFAMIGSTQLNHILLKKYSSHQIIYFSLHYQSFTGLLLVIGIFFNLLNVTGLIGLMFVFLTAHGLNSPNTTALAMTPFSKNAGSASAMLGSMRMAFGGIVTAIVSLLHASSAFPMVMGMAICALGGFVVLKMDQYIPGTISRKQNSKSFAS</sequence>
<evidence type="ECO:0000256" key="7">
    <source>
        <dbReference type="ARBA" id="ARBA00023136"/>
    </source>
</evidence>
<feature type="transmembrane region" description="Helical" evidence="8">
    <location>
        <begin position="137"/>
        <end position="159"/>
    </location>
</feature>
<dbReference type="Proteomes" id="UP000249115">
    <property type="component" value="Unassembled WGS sequence"/>
</dbReference>
<feature type="transmembrane region" description="Helical" evidence="8">
    <location>
        <begin position="165"/>
        <end position="187"/>
    </location>
</feature>
<dbReference type="Pfam" id="PF07690">
    <property type="entry name" value="MFS_1"/>
    <property type="match status" value="1"/>
</dbReference>
<dbReference type="PANTHER" id="PTHR23502:SF132">
    <property type="entry name" value="POLYAMINE TRANSPORTER 2-RELATED"/>
    <property type="match status" value="1"/>
</dbReference>
<dbReference type="InterPro" id="IPR004812">
    <property type="entry name" value="Efflux_drug-R_Bcr/CmlA"/>
</dbReference>
<dbReference type="NCBIfam" id="TIGR00710">
    <property type="entry name" value="efflux_Bcr_CflA"/>
    <property type="match status" value="1"/>
</dbReference>
<dbReference type="GO" id="GO:0042910">
    <property type="term" value="F:xenobiotic transmembrane transporter activity"/>
    <property type="evidence" value="ECO:0007669"/>
    <property type="project" value="InterPro"/>
</dbReference>
<keyword evidence="7 8" id="KW-0472">Membrane</keyword>
<comment type="subcellular location">
    <subcellularLocation>
        <location evidence="1">Cell membrane</location>
        <topology evidence="1">Multi-pass membrane protein</topology>
    </subcellularLocation>
</comment>
<feature type="transmembrane region" description="Helical" evidence="8">
    <location>
        <begin position="296"/>
        <end position="322"/>
    </location>
</feature>
<keyword evidence="6 8" id="KW-1133">Transmembrane helix</keyword>
<dbReference type="SUPFAM" id="SSF103473">
    <property type="entry name" value="MFS general substrate transporter"/>
    <property type="match status" value="1"/>
</dbReference>
<evidence type="ECO:0000256" key="2">
    <source>
        <dbReference type="ARBA" id="ARBA00006236"/>
    </source>
</evidence>
<accession>A0A2W7QY34</accession>
<evidence type="ECO:0000313" key="11">
    <source>
        <dbReference type="Proteomes" id="UP000249115"/>
    </source>
</evidence>
<dbReference type="GO" id="GO:0005886">
    <property type="term" value="C:plasma membrane"/>
    <property type="evidence" value="ECO:0007669"/>
    <property type="project" value="UniProtKB-SubCell"/>
</dbReference>
<feature type="domain" description="Major facilitator superfamily (MFS) profile" evidence="9">
    <location>
        <begin position="13"/>
        <end position="397"/>
    </location>
</feature>
<evidence type="ECO:0000313" key="10">
    <source>
        <dbReference type="EMBL" id="PZX53428.1"/>
    </source>
</evidence>
<comment type="caution">
    <text evidence="10">The sequence shown here is derived from an EMBL/GenBank/DDBJ whole genome shotgun (WGS) entry which is preliminary data.</text>
</comment>
<comment type="similarity">
    <text evidence="2">Belongs to the major facilitator superfamily. Bcr/CmlA family.</text>
</comment>
<feature type="transmembrane region" description="Helical" evidence="8">
    <location>
        <begin position="255"/>
        <end position="275"/>
    </location>
</feature>
<dbReference type="InterPro" id="IPR011701">
    <property type="entry name" value="MFS"/>
</dbReference>
<gene>
    <name evidence="10" type="ORF">LV84_03152</name>
</gene>
<protein>
    <submittedName>
        <fullName evidence="10">DHA1 family bicyclomycin/chloramphenicol resistance-like MFS transporter</fullName>
    </submittedName>
</protein>
<feature type="transmembrane region" description="Helical" evidence="8">
    <location>
        <begin position="10"/>
        <end position="28"/>
    </location>
</feature>
<dbReference type="FunFam" id="1.20.1720.10:FF:000005">
    <property type="entry name" value="Bcr/CflA family efflux transporter"/>
    <property type="match status" value="1"/>
</dbReference>
<dbReference type="AlphaFoldDB" id="A0A2W7QY34"/>
<feature type="transmembrane region" description="Helical" evidence="8">
    <location>
        <begin position="48"/>
        <end position="67"/>
    </location>
</feature>
<evidence type="ECO:0000256" key="4">
    <source>
        <dbReference type="ARBA" id="ARBA00022475"/>
    </source>
</evidence>
<evidence type="ECO:0000256" key="5">
    <source>
        <dbReference type="ARBA" id="ARBA00022692"/>
    </source>
</evidence>
<evidence type="ECO:0000256" key="3">
    <source>
        <dbReference type="ARBA" id="ARBA00022448"/>
    </source>
</evidence>
<dbReference type="EMBL" id="QKZU01000012">
    <property type="protein sequence ID" value="PZX53428.1"/>
    <property type="molecule type" value="Genomic_DNA"/>
</dbReference>
<name>A0A2W7QY34_9BACT</name>
<dbReference type="PROSITE" id="PS50850">
    <property type="entry name" value="MFS"/>
    <property type="match status" value="1"/>
</dbReference>